<dbReference type="AlphaFoldDB" id="A0A158RMT0"/>
<proteinExistence type="predicted"/>
<reference evidence="1 2" key="1">
    <citation type="submission" date="2009-02" db="EMBL/GenBank/DDBJ databases">
        <title>Genome sequence of Bacillus cereus 03BB102.</title>
        <authorList>
            <person name="Dodson R.J."/>
            <person name="Jackson P."/>
            <person name="Munk A.C."/>
            <person name="Brettin T."/>
            <person name="Bruce D."/>
            <person name="Detter C."/>
            <person name="Tapia R."/>
            <person name="Han C."/>
            <person name="Sutton G."/>
            <person name="Sims D."/>
        </authorList>
    </citation>
    <scope>NUCLEOTIDE SEQUENCE [LARGE SCALE GENOMIC DNA]</scope>
    <source>
        <strain evidence="1 2">03BB102</strain>
    </source>
</reference>
<accession>A0A158RMT0</accession>
<protein>
    <submittedName>
        <fullName evidence="1">Uncharacterized protein</fullName>
    </submittedName>
</protein>
<dbReference type="Proteomes" id="UP000002210">
    <property type="component" value="Chromosome"/>
</dbReference>
<name>A0A158RMT0_BACC3</name>
<organism evidence="1 2">
    <name type="scientific">Bacillus cereus (strain 03BB102)</name>
    <dbReference type="NCBI Taxonomy" id="572264"/>
    <lineage>
        <taxon>Bacteria</taxon>
        <taxon>Bacillati</taxon>
        <taxon>Bacillota</taxon>
        <taxon>Bacilli</taxon>
        <taxon>Bacillales</taxon>
        <taxon>Bacillaceae</taxon>
        <taxon>Bacillus</taxon>
        <taxon>Bacillus cereus group</taxon>
    </lineage>
</organism>
<dbReference type="EMBL" id="CP001407">
    <property type="protein sequence ID" value="ACO28491.1"/>
    <property type="molecule type" value="Genomic_DNA"/>
</dbReference>
<sequence length="42" mass="4885">MRIGLHIKASRIEPQLGGSILDAFYTLGRKFFFAYFEKFITT</sequence>
<evidence type="ECO:0000313" key="1">
    <source>
        <dbReference type="EMBL" id="ACO28491.1"/>
    </source>
</evidence>
<gene>
    <name evidence="1" type="ordered locus">BCA_2972</name>
</gene>
<evidence type="ECO:0000313" key="2">
    <source>
        <dbReference type="Proteomes" id="UP000002210"/>
    </source>
</evidence>
<dbReference type="KEGG" id="bcx:BCA_2972"/>